<dbReference type="EMBL" id="AK129697">
    <property type="protein sequence ID" value="BAC85222.1"/>
    <property type="molecule type" value="mRNA"/>
</dbReference>
<dbReference type="AlphaFoldDB" id="Q6ZP97"/>
<evidence type="ECO:0000313" key="1">
    <source>
        <dbReference type="EMBL" id="BAC85222.1"/>
    </source>
</evidence>
<proteinExistence type="evidence at transcript level"/>
<accession>Q6ZP97</accession>
<sequence>MSCTCCNKLPQTWCLTNKRNFFPSQFWKLGVQNQGNHRVVFPLKTLWKDSFYACSQASGGCWQSFAFHGLQLQSLQSLPLSSRCFLLCVPEFSPLSSVVRTCVIGFRAYWIIQDDLKNLNYQFKKPFAGNIHRFQGFEHRHIFWGATTGI</sequence>
<organism evidence="1">
    <name type="scientific">Homo sapiens</name>
    <name type="common">Human</name>
    <dbReference type="NCBI Taxonomy" id="9606"/>
    <lineage>
        <taxon>Eukaryota</taxon>
        <taxon>Metazoa</taxon>
        <taxon>Chordata</taxon>
        <taxon>Craniata</taxon>
        <taxon>Vertebrata</taxon>
        <taxon>Euteleostomi</taxon>
        <taxon>Mammalia</taxon>
        <taxon>Eutheria</taxon>
        <taxon>Euarchontoglires</taxon>
        <taxon>Primates</taxon>
        <taxon>Haplorrhini</taxon>
        <taxon>Catarrhini</taxon>
        <taxon>Hominidae</taxon>
        <taxon>Homo</taxon>
    </lineage>
</organism>
<reference evidence="1" key="1">
    <citation type="submission" date="2003-07" db="EMBL/GenBank/DDBJ databases">
        <title>NEDO human cDNA sequencing project.</title>
        <authorList>
            <person name="Ota T."/>
            <person name="Nakagawa S."/>
            <person name="Senoh A."/>
            <person name="Mizuguchi H."/>
            <person name="Inagaki H."/>
            <person name="Suzuki Y."/>
            <person name="Hata H."/>
            <person name="Nakagawa K."/>
            <person name="Mizuno S."/>
            <person name="Morinaga M."/>
            <person name="Kawamura M."/>
            <person name="Sugiyama T."/>
            <person name="Irie R."/>
            <person name="Otsuki T."/>
            <person name="Sato H."/>
            <person name="Nishikawa T."/>
            <person name="Sugiyama A."/>
            <person name="Kawakami B."/>
            <person name="Nagai K."/>
            <person name="Isogai T."/>
            <person name="Sugano S."/>
        </authorList>
    </citation>
    <scope>NUCLEOTIDE SEQUENCE</scope>
    <source>
        <tissue evidence="1">Adrenal gland</tissue>
    </source>
</reference>
<protein>
    <submittedName>
        <fullName evidence="1">cDNA FLJ26186 fis, clone ADG04757</fullName>
    </submittedName>
</protein>
<name>Q6ZP97_HUMAN</name>